<dbReference type="KEGG" id="halx:M0R89_04630"/>
<dbReference type="InterPro" id="IPR002744">
    <property type="entry name" value="MIP18-like"/>
</dbReference>
<evidence type="ECO:0000259" key="9">
    <source>
        <dbReference type="Pfam" id="PF10006"/>
    </source>
</evidence>
<evidence type="ECO:0000313" key="10">
    <source>
        <dbReference type="EMBL" id="UPV75354.1"/>
    </source>
</evidence>
<evidence type="ECO:0000256" key="2">
    <source>
        <dbReference type="ARBA" id="ARBA00022741"/>
    </source>
</evidence>
<dbReference type="InterPro" id="IPR018720">
    <property type="entry name" value="DUF2249"/>
</dbReference>
<dbReference type="Pfam" id="PF10609">
    <property type="entry name" value="ParA"/>
    <property type="match status" value="1"/>
</dbReference>
<evidence type="ECO:0000259" key="8">
    <source>
        <dbReference type="Pfam" id="PF01883"/>
    </source>
</evidence>
<protein>
    <recommendedName>
        <fullName evidence="6">Iron-sulfur cluster carrier protein</fullName>
    </recommendedName>
</protein>
<keyword evidence="5 6" id="KW-0411">Iron-sulfur</keyword>
<dbReference type="GO" id="GO:0046872">
    <property type="term" value="F:metal ion binding"/>
    <property type="evidence" value="ECO:0007669"/>
    <property type="project" value="UniProtKB-KW"/>
</dbReference>
<dbReference type="InterPro" id="IPR027417">
    <property type="entry name" value="P-loop_NTPase"/>
</dbReference>
<dbReference type="InterPro" id="IPR044304">
    <property type="entry name" value="NUBPL-like"/>
</dbReference>
<dbReference type="SUPFAM" id="SSF52540">
    <property type="entry name" value="P-loop containing nucleoside triphosphate hydrolases"/>
    <property type="match status" value="1"/>
</dbReference>
<dbReference type="InterPro" id="IPR034904">
    <property type="entry name" value="FSCA_dom_sf"/>
</dbReference>
<dbReference type="GO" id="GO:0051539">
    <property type="term" value="F:4 iron, 4 sulfur cluster binding"/>
    <property type="evidence" value="ECO:0007669"/>
    <property type="project" value="TreeGrafter"/>
</dbReference>
<dbReference type="AlphaFoldDB" id="A0A8U0HXS5"/>
<dbReference type="InterPro" id="IPR019591">
    <property type="entry name" value="Mrp/NBP35_ATP-bd"/>
</dbReference>
<comment type="subunit">
    <text evidence="6">Homodimer.</text>
</comment>
<feature type="region of interest" description="Disordered" evidence="7">
    <location>
        <begin position="78"/>
        <end position="114"/>
    </location>
</feature>
<feature type="compositionally biased region" description="Basic and acidic residues" evidence="7">
    <location>
        <begin position="99"/>
        <end position="109"/>
    </location>
</feature>
<evidence type="ECO:0000256" key="3">
    <source>
        <dbReference type="ARBA" id="ARBA00022840"/>
    </source>
</evidence>
<evidence type="ECO:0000256" key="5">
    <source>
        <dbReference type="ARBA" id="ARBA00023014"/>
    </source>
</evidence>
<dbReference type="Pfam" id="PF01883">
    <property type="entry name" value="FeS_assembly_P"/>
    <property type="match status" value="1"/>
</dbReference>
<feature type="compositionally biased region" description="Basic and acidic residues" evidence="7">
    <location>
        <begin position="335"/>
        <end position="345"/>
    </location>
</feature>
<dbReference type="Proteomes" id="UP000830729">
    <property type="component" value="Chromosome"/>
</dbReference>
<sequence length="454" mass="47049">MTDDTDEITARVEEAIASVEDPDFGASALDAGLVTGVEVADGAATISVDLAGADPEAAEEVTEALRREAFEVAGIEKVRVESETPDGGGTHAGSAEGGGDAHGDTHDAGGAHGGLSLPEIDHVIAVGSAKGGVGKTTVATHLARALADDYDVGLFDADIHGPNVPEMVGVEGPVEATDDGRAAPAEVGGMEVMSVGLIANDAPLAWRGAMAHDALTELLEDTEWSDRDVLVVDLPPGTGDVVLTMLQEVPVTGSVLVTTPFPTSLSDTGRSAALLEENGVPVVGAAVNMHGFVCENCGHDHDLYGESDPEEELGVDVLAELPFDRGLQNPGESGEGERSDAERPDAATPDPVADLAESVGEFVESDDAGPVSVPDSALDVRGLPPRIRHEQVGEEFAALDPGEEFYVVNDHDPSPLAQMLAGEFAEESADEAFETCEVHRRAPDEWVLELQRAV</sequence>
<feature type="domain" description="DUF2249" evidence="9">
    <location>
        <begin position="378"/>
        <end position="451"/>
    </location>
</feature>
<accession>A0A8U0HXS5</accession>
<comment type="function">
    <text evidence="6">Binds and transfers iron-sulfur (Fe-S) clusters to target apoproteins. Can hydrolyze ATP.</text>
</comment>
<keyword evidence="2 6" id="KW-0547">Nucleotide-binding</keyword>
<evidence type="ECO:0000256" key="7">
    <source>
        <dbReference type="SAM" id="MobiDB-lite"/>
    </source>
</evidence>
<dbReference type="GO" id="GO:0016226">
    <property type="term" value="P:iron-sulfur cluster assembly"/>
    <property type="evidence" value="ECO:0007669"/>
    <property type="project" value="InterPro"/>
</dbReference>
<keyword evidence="11" id="KW-1185">Reference proteome</keyword>
<dbReference type="GeneID" id="72184459"/>
<dbReference type="PANTHER" id="PTHR42961:SF2">
    <property type="entry name" value="IRON-SULFUR PROTEIN NUBPL"/>
    <property type="match status" value="1"/>
</dbReference>
<feature type="compositionally biased region" description="Gly residues" evidence="7">
    <location>
        <begin position="86"/>
        <end position="98"/>
    </location>
</feature>
<reference evidence="10 11" key="1">
    <citation type="submission" date="2022-04" db="EMBL/GenBank/DDBJ databases">
        <title>Diverse halophilic archaea isolated from saline environments.</title>
        <authorList>
            <person name="Cui H.-L."/>
        </authorList>
    </citation>
    <scope>NUCLEOTIDE SEQUENCE [LARGE SCALE GENOMIC DNA]</scope>
    <source>
        <strain evidence="10 11">XZYJT49</strain>
    </source>
</reference>
<dbReference type="SUPFAM" id="SSF117916">
    <property type="entry name" value="Fe-S cluster assembly (FSCA) domain-like"/>
    <property type="match status" value="1"/>
</dbReference>
<gene>
    <name evidence="10" type="ORF">M0R89_04630</name>
</gene>
<keyword evidence="4 6" id="KW-0408">Iron</keyword>
<evidence type="ECO:0000256" key="1">
    <source>
        <dbReference type="ARBA" id="ARBA00022723"/>
    </source>
</evidence>
<dbReference type="HAMAP" id="MF_02040">
    <property type="entry name" value="Mrp_NBP35"/>
    <property type="match status" value="1"/>
</dbReference>
<dbReference type="Pfam" id="PF10006">
    <property type="entry name" value="DUF2249"/>
    <property type="match status" value="1"/>
</dbReference>
<comment type="similarity">
    <text evidence="6">Belongs to the Mrp/NBP35 ATP-binding proteins family.</text>
</comment>
<name>A0A8U0HXS5_9EURY</name>
<evidence type="ECO:0000256" key="4">
    <source>
        <dbReference type="ARBA" id="ARBA00023004"/>
    </source>
</evidence>
<dbReference type="PANTHER" id="PTHR42961">
    <property type="entry name" value="IRON-SULFUR PROTEIN NUBPL"/>
    <property type="match status" value="1"/>
</dbReference>
<dbReference type="GO" id="GO:0005524">
    <property type="term" value="F:ATP binding"/>
    <property type="evidence" value="ECO:0007669"/>
    <property type="project" value="UniProtKB-UniRule"/>
</dbReference>
<dbReference type="Gene3D" id="3.30.300.130">
    <property type="entry name" value="Fe-S cluster assembly (FSCA)"/>
    <property type="match status" value="1"/>
</dbReference>
<evidence type="ECO:0000313" key="11">
    <source>
        <dbReference type="Proteomes" id="UP000830729"/>
    </source>
</evidence>
<feature type="domain" description="MIP18 family-like" evidence="8">
    <location>
        <begin position="10"/>
        <end position="81"/>
    </location>
</feature>
<dbReference type="GO" id="GO:0140663">
    <property type="term" value="F:ATP-dependent FeS chaperone activity"/>
    <property type="evidence" value="ECO:0007669"/>
    <property type="project" value="InterPro"/>
</dbReference>
<keyword evidence="1 6" id="KW-0479">Metal-binding</keyword>
<dbReference type="GO" id="GO:0016887">
    <property type="term" value="F:ATP hydrolysis activity"/>
    <property type="evidence" value="ECO:0007669"/>
    <property type="project" value="UniProtKB-UniRule"/>
</dbReference>
<dbReference type="Gene3D" id="3.40.50.300">
    <property type="entry name" value="P-loop containing nucleotide triphosphate hydrolases"/>
    <property type="match status" value="1"/>
</dbReference>
<dbReference type="EMBL" id="CP096659">
    <property type="protein sequence ID" value="UPV75354.1"/>
    <property type="molecule type" value="Genomic_DNA"/>
</dbReference>
<organism evidence="10 11">
    <name type="scientific">Halorussus limi</name>
    <dbReference type="NCBI Taxonomy" id="2938695"/>
    <lineage>
        <taxon>Archaea</taxon>
        <taxon>Methanobacteriati</taxon>
        <taxon>Methanobacteriota</taxon>
        <taxon>Stenosarchaea group</taxon>
        <taxon>Halobacteria</taxon>
        <taxon>Halobacteriales</taxon>
        <taxon>Haladaptataceae</taxon>
        <taxon>Halorussus</taxon>
    </lineage>
</organism>
<evidence type="ECO:0000256" key="6">
    <source>
        <dbReference type="HAMAP-Rule" id="MF_02040"/>
    </source>
</evidence>
<keyword evidence="6" id="KW-0378">Hydrolase</keyword>
<dbReference type="CDD" id="cd02037">
    <property type="entry name" value="Mrp_NBP35"/>
    <property type="match status" value="1"/>
</dbReference>
<dbReference type="InterPro" id="IPR033756">
    <property type="entry name" value="YlxH/NBP35"/>
</dbReference>
<keyword evidence="3 6" id="KW-0067">ATP-binding</keyword>
<dbReference type="RefSeq" id="WP_248651396.1">
    <property type="nucleotide sequence ID" value="NZ_CP096659.1"/>
</dbReference>
<feature type="binding site" evidence="6">
    <location>
        <begin position="129"/>
        <end position="136"/>
    </location>
    <ligand>
        <name>ATP</name>
        <dbReference type="ChEBI" id="CHEBI:30616"/>
    </ligand>
</feature>
<proteinExistence type="inferred from homology"/>
<feature type="region of interest" description="Disordered" evidence="7">
    <location>
        <begin position="324"/>
        <end position="351"/>
    </location>
</feature>